<evidence type="ECO:0000313" key="2">
    <source>
        <dbReference type="Proteomes" id="UP000194873"/>
    </source>
</evidence>
<organism evidence="1 2">
    <name type="scientific">Hymenobacter crusticola</name>
    <dbReference type="NCBI Taxonomy" id="1770526"/>
    <lineage>
        <taxon>Bacteria</taxon>
        <taxon>Pseudomonadati</taxon>
        <taxon>Bacteroidota</taxon>
        <taxon>Cytophagia</taxon>
        <taxon>Cytophagales</taxon>
        <taxon>Hymenobacteraceae</taxon>
        <taxon>Hymenobacter</taxon>
    </lineage>
</organism>
<evidence type="ECO:0000313" key="1">
    <source>
        <dbReference type="EMBL" id="OUJ68033.1"/>
    </source>
</evidence>
<dbReference type="AlphaFoldDB" id="A0A2C9ZTR1"/>
<reference evidence="1 2" key="1">
    <citation type="submission" date="2017-01" db="EMBL/GenBank/DDBJ databases">
        <title>A new Hymenobacter.</title>
        <authorList>
            <person name="Liang Y."/>
            <person name="Feng F."/>
        </authorList>
    </citation>
    <scope>NUCLEOTIDE SEQUENCE [LARGE SCALE GENOMIC DNA]</scope>
    <source>
        <strain evidence="1">MIMBbqt21</strain>
    </source>
</reference>
<comment type="caution">
    <text evidence="1">The sequence shown here is derived from an EMBL/GenBank/DDBJ whole genome shotgun (WGS) entry which is preliminary data.</text>
</comment>
<sequence length="122" mass="13745">MLSNTESYDYSPAQWARIVAERECIMTGSFCGVKPREKLLLLVLHQQTLPLWAPFVLRDDEALAEAIGESSPLQVRRSLLTLQRRGWISLTEVKVAGGEPLQFLARGPLLLEELTALHEGRF</sequence>
<dbReference type="Proteomes" id="UP000194873">
    <property type="component" value="Unassembled WGS sequence"/>
</dbReference>
<name>A0A2C9ZTR1_9BACT</name>
<dbReference type="EMBL" id="MTSE01000056">
    <property type="protein sequence ID" value="OUJ68033.1"/>
    <property type="molecule type" value="Genomic_DNA"/>
</dbReference>
<gene>
    <name evidence="1" type="ORF">BXP70_28195</name>
</gene>
<proteinExistence type="predicted"/>
<accession>A0A2C9ZTR1</accession>
<protein>
    <submittedName>
        <fullName evidence="1">Uncharacterized protein</fullName>
    </submittedName>
</protein>
<keyword evidence="2" id="KW-1185">Reference proteome</keyword>